<comment type="caution">
    <text evidence="1">The sequence shown here is derived from an EMBL/GenBank/DDBJ whole genome shotgun (WGS) entry which is preliminary data.</text>
</comment>
<evidence type="ECO:0000313" key="1">
    <source>
        <dbReference type="EMBL" id="KAK5846504.1"/>
    </source>
</evidence>
<protein>
    <submittedName>
        <fullName evidence="1">Uncharacterized protein</fullName>
    </submittedName>
</protein>
<dbReference type="Proteomes" id="UP001358586">
    <property type="component" value="Chromosome 1"/>
</dbReference>
<evidence type="ECO:0000313" key="2">
    <source>
        <dbReference type="Proteomes" id="UP001358586"/>
    </source>
</evidence>
<sequence>MAFGLYTDKFMEADDFPHLNRQIHYSPSSCWEDLSPLVGVYDPNRLKASALSPALRYVHTLLTHTLTGRRESTGVTERHKKGAICISLYVTRLARHFGLLNTLAQSSSLTLIG</sequence>
<keyword evidence="2" id="KW-1185">Reference proteome</keyword>
<reference evidence="1 2" key="1">
    <citation type="submission" date="2023-03" db="EMBL/GenBank/DDBJ databases">
        <title>WGS of Gossypium arboreum.</title>
        <authorList>
            <person name="Yu D."/>
        </authorList>
    </citation>
    <scope>NUCLEOTIDE SEQUENCE [LARGE SCALE GENOMIC DNA]</scope>
    <source>
        <tissue evidence="1">Leaf</tissue>
    </source>
</reference>
<proteinExistence type="predicted"/>
<gene>
    <name evidence="1" type="ORF">PVK06_002794</name>
</gene>
<dbReference type="EMBL" id="JARKNE010000001">
    <property type="protein sequence ID" value="KAK5846504.1"/>
    <property type="molecule type" value="Genomic_DNA"/>
</dbReference>
<accession>A0ABR0R4L0</accession>
<organism evidence="1 2">
    <name type="scientific">Gossypium arboreum</name>
    <name type="common">Tree cotton</name>
    <name type="synonym">Gossypium nanking</name>
    <dbReference type="NCBI Taxonomy" id="29729"/>
    <lineage>
        <taxon>Eukaryota</taxon>
        <taxon>Viridiplantae</taxon>
        <taxon>Streptophyta</taxon>
        <taxon>Embryophyta</taxon>
        <taxon>Tracheophyta</taxon>
        <taxon>Spermatophyta</taxon>
        <taxon>Magnoliopsida</taxon>
        <taxon>eudicotyledons</taxon>
        <taxon>Gunneridae</taxon>
        <taxon>Pentapetalae</taxon>
        <taxon>rosids</taxon>
        <taxon>malvids</taxon>
        <taxon>Malvales</taxon>
        <taxon>Malvaceae</taxon>
        <taxon>Malvoideae</taxon>
        <taxon>Gossypium</taxon>
    </lineage>
</organism>
<name>A0ABR0R4L0_GOSAR</name>